<dbReference type="OrthoDB" id="9986881at2759"/>
<dbReference type="KEGG" id="pic:PICST_85553"/>
<dbReference type="InterPro" id="IPR011701">
    <property type="entry name" value="MFS"/>
</dbReference>
<feature type="transmembrane region" description="Helical" evidence="7">
    <location>
        <begin position="470"/>
        <end position="491"/>
    </location>
</feature>
<organism evidence="9 10">
    <name type="scientific">Scheffersomyces stipitis (strain ATCC 58785 / CBS 6054 / NBRC 10063 / NRRL Y-11545)</name>
    <name type="common">Yeast</name>
    <name type="synonym">Pichia stipitis</name>
    <dbReference type="NCBI Taxonomy" id="322104"/>
    <lineage>
        <taxon>Eukaryota</taxon>
        <taxon>Fungi</taxon>
        <taxon>Dikarya</taxon>
        <taxon>Ascomycota</taxon>
        <taxon>Saccharomycotina</taxon>
        <taxon>Pichiomycetes</taxon>
        <taxon>Debaryomycetaceae</taxon>
        <taxon>Scheffersomyces</taxon>
    </lineage>
</organism>
<evidence type="ECO:0000256" key="1">
    <source>
        <dbReference type="ARBA" id="ARBA00004141"/>
    </source>
</evidence>
<dbReference type="GO" id="GO:0033101">
    <property type="term" value="C:cellular bud membrane"/>
    <property type="evidence" value="ECO:0007669"/>
    <property type="project" value="EnsemblFungi"/>
</dbReference>
<feature type="transmembrane region" description="Helical" evidence="7">
    <location>
        <begin position="283"/>
        <end position="304"/>
    </location>
</feature>
<feature type="transmembrane region" description="Helical" evidence="7">
    <location>
        <begin position="248"/>
        <end position="271"/>
    </location>
</feature>
<evidence type="ECO:0000256" key="5">
    <source>
        <dbReference type="ARBA" id="ARBA00023136"/>
    </source>
</evidence>
<evidence type="ECO:0000256" key="3">
    <source>
        <dbReference type="ARBA" id="ARBA00022692"/>
    </source>
</evidence>
<dbReference type="CDD" id="cd17323">
    <property type="entry name" value="MFS_Tpo1_MDR_like"/>
    <property type="match status" value="1"/>
</dbReference>
<evidence type="ECO:0000313" key="9">
    <source>
        <dbReference type="EMBL" id="ABN68539.2"/>
    </source>
</evidence>
<dbReference type="RefSeq" id="XP_001386568.2">
    <property type="nucleotide sequence ID" value="XM_001386531.1"/>
</dbReference>
<dbReference type="FunCoup" id="A3M0J7">
    <property type="interactions" value="93"/>
</dbReference>
<dbReference type="STRING" id="322104.A3M0J7"/>
<dbReference type="PANTHER" id="PTHR23502:SF31">
    <property type="entry name" value="POLYAMINE TRANSPORTER 1"/>
    <property type="match status" value="1"/>
</dbReference>
<dbReference type="Proteomes" id="UP000002258">
    <property type="component" value="Chromosome 8"/>
</dbReference>
<feature type="region of interest" description="Disordered" evidence="6">
    <location>
        <begin position="78"/>
        <end position="99"/>
    </location>
</feature>
<name>A3M0J7_PICST</name>
<evidence type="ECO:0000259" key="8">
    <source>
        <dbReference type="PROSITE" id="PS50850"/>
    </source>
</evidence>
<protein>
    <submittedName>
        <fullName evidence="9">Putative transporter</fullName>
    </submittedName>
</protein>
<dbReference type="EMBL" id="CP000502">
    <property type="protein sequence ID" value="ABN68539.2"/>
    <property type="molecule type" value="Genomic_DNA"/>
</dbReference>
<feature type="transmembrane region" description="Helical" evidence="7">
    <location>
        <begin position="430"/>
        <end position="449"/>
    </location>
</feature>
<proteinExistence type="predicted"/>
<feature type="region of interest" description="Disordered" evidence="6">
    <location>
        <begin position="1"/>
        <end position="63"/>
    </location>
</feature>
<evidence type="ECO:0000256" key="6">
    <source>
        <dbReference type="SAM" id="MobiDB-lite"/>
    </source>
</evidence>
<dbReference type="AlphaFoldDB" id="A3M0J7"/>
<feature type="compositionally biased region" description="Basic and acidic residues" evidence="6">
    <location>
        <begin position="31"/>
        <end position="48"/>
    </location>
</feature>
<evidence type="ECO:0000256" key="4">
    <source>
        <dbReference type="ARBA" id="ARBA00022989"/>
    </source>
</evidence>
<feature type="transmembrane region" description="Helical" evidence="7">
    <location>
        <begin position="157"/>
        <end position="178"/>
    </location>
</feature>
<keyword evidence="10" id="KW-1185">Reference proteome</keyword>
<dbReference type="HOGENOM" id="CLU_008455_11_4_1"/>
<sequence length="601" mass="65656">MSSIEKKEQRANLNESAHSDTLQESNSSQIDDARDLEAAAKGSNHDYDSSSDAPTGPEAFVGGDLESANLEEDAIPFGGDELSRYESNTQASRTLSRRLTNADALIEEANNTDEPLPKMGNDRPYPPALPDRAPYIVAFDGANDPIHPHNFSLVRKIAYCCAVGMAALSVSMGSALFAESSEDIVVLFHVGTTVATLGTSLFVMGFASGPIFFGPLSELYGRKIVLVISSFGYVCFSFAVATAKDIQTIMICRFFAGFIGAAPLVVSAAVMADLFSAKTRGSAIAVFAMVLFGGPMLAPIIGGFTVKNPNLGWRWTSYFCGIIGALSFLLNTFVLEETHHSIILVKKAETLRRRTGNWGIVAPHEEIQLSIKEIAEKNITRPLVMLFTEPIILLITIYNAFIYGMLYLFLTAIPLIFIGNYGFSQGVGELPYISMLIGIFVGGIFIIFFEKRYNAAMDKNGGKPVPEERLPPMMVGSFFFAAGLFWLGWAGSYPDKVHWIVPTIGASFIGCGLIMIFLPCLNYIIDCYLFFAASALAGNTFLRSAFGAVFPLFARQMFVNMKIQWASTLLGCVAIAMIPVPFLFYKYGKKIREKSKFAFVL</sequence>
<comment type="subcellular location">
    <subcellularLocation>
        <location evidence="1">Membrane</location>
        <topology evidence="1">Multi-pass membrane protein</topology>
    </subcellularLocation>
</comment>
<dbReference type="GO" id="GO:0034599">
    <property type="term" value="P:cellular response to oxidative stress"/>
    <property type="evidence" value="ECO:0007669"/>
    <property type="project" value="EnsemblFungi"/>
</dbReference>
<keyword evidence="5 7" id="KW-0472">Membrane</keyword>
<evidence type="ECO:0000256" key="2">
    <source>
        <dbReference type="ARBA" id="ARBA00022448"/>
    </source>
</evidence>
<feature type="transmembrane region" description="Helical" evidence="7">
    <location>
        <begin position="391"/>
        <end position="418"/>
    </location>
</feature>
<dbReference type="FunFam" id="1.20.1250.20:FF:000011">
    <property type="entry name" value="MFS multidrug transporter, putative"/>
    <property type="match status" value="1"/>
</dbReference>
<feature type="transmembrane region" description="Helical" evidence="7">
    <location>
        <begin position="184"/>
        <end position="212"/>
    </location>
</feature>
<evidence type="ECO:0000256" key="7">
    <source>
        <dbReference type="SAM" id="Phobius"/>
    </source>
</evidence>
<dbReference type="GO" id="GO:0000297">
    <property type="term" value="F:spermine transmembrane transporter activity"/>
    <property type="evidence" value="ECO:0007669"/>
    <property type="project" value="EnsemblFungi"/>
</dbReference>
<keyword evidence="4 7" id="KW-1133">Transmembrane helix</keyword>
<evidence type="ECO:0000313" key="10">
    <source>
        <dbReference type="Proteomes" id="UP000002258"/>
    </source>
</evidence>
<reference evidence="9 10" key="1">
    <citation type="journal article" date="2007" name="Nat. Biotechnol.">
        <title>Genome sequence of the lignocellulose-bioconverting and xylose-fermenting yeast Pichia stipitis.</title>
        <authorList>
            <person name="Jeffries T.W."/>
            <person name="Grigoriev I.V."/>
            <person name="Grimwood J."/>
            <person name="Laplaza J.M."/>
            <person name="Aerts A."/>
            <person name="Salamov A."/>
            <person name="Schmutz J."/>
            <person name="Lindquist E."/>
            <person name="Dehal P."/>
            <person name="Shapiro H."/>
            <person name="Jin Y.S."/>
            <person name="Passoth V."/>
            <person name="Richardson P.M."/>
        </authorList>
    </citation>
    <scope>NUCLEOTIDE SEQUENCE [LARGE SCALE GENOMIC DNA]</scope>
    <source>
        <strain evidence="10">ATCC 58785 / CBS 6054 / NBRC 10063 / NRRL Y-11545</strain>
    </source>
</reference>
<dbReference type="InterPro" id="IPR036259">
    <property type="entry name" value="MFS_trans_sf"/>
</dbReference>
<feature type="transmembrane region" description="Helical" evidence="7">
    <location>
        <begin position="224"/>
        <end position="242"/>
    </location>
</feature>
<dbReference type="PROSITE" id="PS50850">
    <property type="entry name" value="MFS"/>
    <property type="match status" value="1"/>
</dbReference>
<dbReference type="InterPro" id="IPR020846">
    <property type="entry name" value="MFS_dom"/>
</dbReference>
<dbReference type="GeneID" id="4841086"/>
<feature type="transmembrane region" description="Helical" evidence="7">
    <location>
        <begin position="316"/>
        <end position="335"/>
    </location>
</feature>
<dbReference type="Pfam" id="PF07690">
    <property type="entry name" value="MFS_1"/>
    <property type="match status" value="1"/>
</dbReference>
<dbReference type="GO" id="GO:0000329">
    <property type="term" value="C:fungal-type vacuole membrane"/>
    <property type="evidence" value="ECO:0007669"/>
    <property type="project" value="EnsemblFungi"/>
</dbReference>
<dbReference type="GO" id="GO:0015847">
    <property type="term" value="P:putrescine transport"/>
    <property type="evidence" value="ECO:0007669"/>
    <property type="project" value="EnsemblFungi"/>
</dbReference>
<keyword evidence="2" id="KW-0813">Transport</keyword>
<feature type="transmembrane region" description="Helical" evidence="7">
    <location>
        <begin position="497"/>
        <end position="521"/>
    </location>
</feature>
<feature type="domain" description="Major facilitator superfamily (MFS) profile" evidence="8">
    <location>
        <begin position="157"/>
        <end position="601"/>
    </location>
</feature>
<accession>A3M0J7</accession>
<feature type="compositionally biased region" description="Polar residues" evidence="6">
    <location>
        <begin position="85"/>
        <end position="99"/>
    </location>
</feature>
<keyword evidence="3 7" id="KW-0812">Transmembrane</keyword>
<gene>
    <name evidence="9" type="primary">MDR112</name>
    <name evidence="9" type="ORF">PICST_85553</name>
</gene>
<dbReference type="eggNOG" id="KOG0255">
    <property type="taxonomic scope" value="Eukaryota"/>
</dbReference>
<dbReference type="Gene3D" id="1.20.1250.20">
    <property type="entry name" value="MFS general substrate transporter like domains"/>
    <property type="match status" value="1"/>
</dbReference>
<dbReference type="SUPFAM" id="SSF103473">
    <property type="entry name" value="MFS general substrate transporter"/>
    <property type="match status" value="1"/>
</dbReference>
<dbReference type="PANTHER" id="PTHR23502">
    <property type="entry name" value="MAJOR FACILITATOR SUPERFAMILY"/>
    <property type="match status" value="1"/>
</dbReference>
<dbReference type="GO" id="GO:0015606">
    <property type="term" value="F:spermidine transmembrane transporter activity"/>
    <property type="evidence" value="ECO:0007669"/>
    <property type="project" value="EnsemblFungi"/>
</dbReference>
<dbReference type="InParanoid" id="A3M0J7"/>
<dbReference type="OMA" id="AQNWPLR"/>
<feature type="compositionally biased region" description="Basic and acidic residues" evidence="6">
    <location>
        <begin position="1"/>
        <end position="10"/>
    </location>
</feature>
<feature type="compositionally biased region" description="Polar residues" evidence="6">
    <location>
        <begin position="11"/>
        <end position="30"/>
    </location>
</feature>
<feature type="transmembrane region" description="Helical" evidence="7">
    <location>
        <begin position="528"/>
        <end position="553"/>
    </location>
</feature>
<feature type="transmembrane region" description="Helical" evidence="7">
    <location>
        <begin position="565"/>
        <end position="585"/>
    </location>
</feature>